<evidence type="ECO:0000313" key="3">
    <source>
        <dbReference type="Proteomes" id="UP000789901"/>
    </source>
</evidence>
<comment type="caution">
    <text evidence="2">The sequence shown here is derived from an EMBL/GenBank/DDBJ whole genome shotgun (WGS) entry which is preliminary data.</text>
</comment>
<reference evidence="2 3" key="1">
    <citation type="submission" date="2021-06" db="EMBL/GenBank/DDBJ databases">
        <authorList>
            <person name="Kallberg Y."/>
            <person name="Tangrot J."/>
            <person name="Rosling A."/>
        </authorList>
    </citation>
    <scope>NUCLEOTIDE SEQUENCE [LARGE SCALE GENOMIC DNA]</scope>
    <source>
        <strain evidence="2 3">120-4 pot B 10/14</strain>
    </source>
</reference>
<feature type="non-terminal residue" evidence="2">
    <location>
        <position position="1"/>
    </location>
</feature>
<dbReference type="EMBL" id="CAJVQB010130334">
    <property type="protein sequence ID" value="CAG8853881.1"/>
    <property type="molecule type" value="Genomic_DNA"/>
</dbReference>
<dbReference type="InterPro" id="IPR000477">
    <property type="entry name" value="RT_dom"/>
</dbReference>
<organism evidence="2 3">
    <name type="scientific">Gigaspora margarita</name>
    <dbReference type="NCBI Taxonomy" id="4874"/>
    <lineage>
        <taxon>Eukaryota</taxon>
        <taxon>Fungi</taxon>
        <taxon>Fungi incertae sedis</taxon>
        <taxon>Mucoromycota</taxon>
        <taxon>Glomeromycotina</taxon>
        <taxon>Glomeromycetes</taxon>
        <taxon>Diversisporales</taxon>
        <taxon>Gigasporaceae</taxon>
        <taxon>Gigaspora</taxon>
    </lineage>
</organism>
<evidence type="ECO:0000313" key="2">
    <source>
        <dbReference type="EMBL" id="CAG8853881.1"/>
    </source>
</evidence>
<keyword evidence="3" id="KW-1185">Reference proteome</keyword>
<gene>
    <name evidence="2" type="ORF">GMARGA_LOCUS42702</name>
</gene>
<proteinExistence type="predicted"/>
<dbReference type="Proteomes" id="UP000789901">
    <property type="component" value="Unassembled WGS sequence"/>
</dbReference>
<name>A0ABN7XGC2_GIGMA</name>
<accession>A0ABN7XGC2</accession>
<protein>
    <submittedName>
        <fullName evidence="2">3991_t:CDS:1</fullName>
    </submittedName>
</protein>
<evidence type="ECO:0000259" key="1">
    <source>
        <dbReference type="Pfam" id="PF00078"/>
    </source>
</evidence>
<feature type="domain" description="Reverse transcriptase" evidence="1">
    <location>
        <begin position="26"/>
        <end position="107"/>
    </location>
</feature>
<sequence>TDLGYKASVLVPYNERLNWSTEVKMHQAVLAFADDMTWLASNKSQLEQILQIAEDFYKMNDIQINNKKSKLMIINPSVSKESRKIKIGGDWLYEEKNSKVIRFLGIWVDNRLNEKQIKEKAKSLVRVTAGILSSKK</sequence>
<dbReference type="Pfam" id="PF00078">
    <property type="entry name" value="RVT_1"/>
    <property type="match status" value="1"/>
</dbReference>